<comment type="cofactor">
    <cofactor evidence="1">
        <name>FAD</name>
        <dbReference type="ChEBI" id="CHEBI:57692"/>
    </cofactor>
</comment>
<evidence type="ECO:0000256" key="6">
    <source>
        <dbReference type="ARBA" id="ARBA00037941"/>
    </source>
</evidence>
<keyword evidence="3" id="KW-0274">FAD</keyword>
<gene>
    <name evidence="11" type="primary">LOC110799881</name>
</gene>
<dbReference type="InterPro" id="IPR036188">
    <property type="entry name" value="FAD/NAD-bd_sf"/>
</dbReference>
<evidence type="ECO:0000313" key="10">
    <source>
        <dbReference type="Proteomes" id="UP000813463"/>
    </source>
</evidence>
<dbReference type="Gene3D" id="3.30.9.10">
    <property type="entry name" value="D-Amino Acid Oxidase, subunit A, domain 2"/>
    <property type="match status" value="1"/>
</dbReference>
<dbReference type="PANTHER" id="PTHR43104">
    <property type="entry name" value="L-2-HYDROXYGLUTARATE DEHYDROGENASE, MITOCHONDRIAL"/>
    <property type="match status" value="1"/>
</dbReference>
<accession>A0A9R0J410</accession>
<dbReference type="Gene3D" id="3.50.50.60">
    <property type="entry name" value="FAD/NAD(P)-binding domain"/>
    <property type="match status" value="1"/>
</dbReference>
<dbReference type="Proteomes" id="UP000813463">
    <property type="component" value="Chromosome 1"/>
</dbReference>
<keyword evidence="2" id="KW-0285">Flavoprotein</keyword>
<keyword evidence="4" id="KW-0560">Oxidoreductase</keyword>
<dbReference type="AlphaFoldDB" id="A0A9R0J410"/>
<sequence>MTSIYSSEFRIHISQHSPISFNTINQESTQINKMLRKSLSSNLLDSLIKSLKIQNPVLKSATKSFSSSIYDWDSSSAAKEKVDCVVIGAGIVGIAIARELAFKGREVLVLDSGPTFGTVTSSRNSEVIHAGIYYPHNSLKARFCVKGRDMIYKYCSEHDVPHKQIGKLIVATRASEIPKLNELLVRGTENGVHGLKLMEASEAMDMEPELQCAKALFSPLSGIVDTHSLMLSLLGEAENYGAIFSYNTTVLGGNIKGNQIELFVTGSQNLDNWNEGDTLQPELRLLPEVVVNSAGLAAVPLARRLMGLDNSYIPAAYYARGHYFSLSKTKGPPFRHLIYPIPEDGGLGVHVTVDLDGQVKFGPDVEWIGDVADIASFSNRFDYSVCPDHSKRFYPEIRKYYPQLKEGSLDPAYAGIRPKISGPGMSPSDFVVQGQDVHGIPGLVNLFGIESPGVTASMAIAEHVTSRVLLSDVN</sequence>
<feature type="domain" description="FAD dependent oxidoreductase" evidence="9">
    <location>
        <begin position="83"/>
        <end position="466"/>
    </location>
</feature>
<evidence type="ECO:0000256" key="7">
    <source>
        <dbReference type="ARBA" id="ARBA00038878"/>
    </source>
</evidence>
<dbReference type="GeneID" id="110799881"/>
<evidence type="ECO:0000256" key="4">
    <source>
        <dbReference type="ARBA" id="ARBA00023002"/>
    </source>
</evidence>
<dbReference type="InterPro" id="IPR006076">
    <property type="entry name" value="FAD-dep_OxRdtase"/>
</dbReference>
<evidence type="ECO:0000256" key="3">
    <source>
        <dbReference type="ARBA" id="ARBA00022827"/>
    </source>
</evidence>
<reference evidence="10" key="1">
    <citation type="journal article" date="2021" name="Nat. Commun.">
        <title>Genomic analyses provide insights into spinach domestication and the genetic basis of agronomic traits.</title>
        <authorList>
            <person name="Cai X."/>
            <person name="Sun X."/>
            <person name="Xu C."/>
            <person name="Sun H."/>
            <person name="Wang X."/>
            <person name="Ge C."/>
            <person name="Zhang Z."/>
            <person name="Wang Q."/>
            <person name="Fei Z."/>
            <person name="Jiao C."/>
            <person name="Wang Q."/>
        </authorList>
    </citation>
    <scope>NUCLEOTIDE SEQUENCE [LARGE SCALE GENOMIC DNA]</scope>
    <source>
        <strain evidence="10">cv. Varoflay</strain>
    </source>
</reference>
<dbReference type="PANTHER" id="PTHR43104:SF4">
    <property type="entry name" value="L-2-HYDROXYGLUTARATE DEHYDROGENASE, MITOCHONDRIAL"/>
    <property type="match status" value="1"/>
</dbReference>
<comment type="catalytic activity">
    <reaction evidence="5">
        <text>(S)-2-hydroxyglutarate + A = 2-oxoglutarate + AH2</text>
        <dbReference type="Rhea" id="RHEA:21252"/>
        <dbReference type="ChEBI" id="CHEBI:13193"/>
        <dbReference type="ChEBI" id="CHEBI:16782"/>
        <dbReference type="ChEBI" id="CHEBI:16810"/>
        <dbReference type="ChEBI" id="CHEBI:17499"/>
        <dbReference type="EC" id="1.1.99.2"/>
    </reaction>
</comment>
<reference evidence="11" key="2">
    <citation type="submission" date="2025-08" db="UniProtKB">
        <authorList>
            <consortium name="RefSeq"/>
        </authorList>
    </citation>
    <scope>IDENTIFICATION</scope>
    <source>
        <tissue evidence="11">Leaf</tissue>
    </source>
</reference>
<evidence type="ECO:0000256" key="5">
    <source>
        <dbReference type="ARBA" id="ARBA00036066"/>
    </source>
</evidence>
<keyword evidence="10" id="KW-1185">Reference proteome</keyword>
<dbReference type="KEGG" id="soe:110799881"/>
<evidence type="ECO:0000256" key="1">
    <source>
        <dbReference type="ARBA" id="ARBA00001974"/>
    </source>
</evidence>
<evidence type="ECO:0000259" key="9">
    <source>
        <dbReference type="Pfam" id="PF01266"/>
    </source>
</evidence>
<evidence type="ECO:0000256" key="2">
    <source>
        <dbReference type="ARBA" id="ARBA00022630"/>
    </source>
</evidence>
<dbReference type="Pfam" id="PF01266">
    <property type="entry name" value="DAO"/>
    <property type="match status" value="1"/>
</dbReference>
<proteinExistence type="inferred from homology"/>
<name>A0A9R0J410_SPIOL</name>
<evidence type="ECO:0000313" key="11">
    <source>
        <dbReference type="RefSeq" id="XP_021860841.2"/>
    </source>
</evidence>
<protein>
    <recommendedName>
        <fullName evidence="8">L-2-hydroxyglutarate dehydrogenase, mitochondrial</fullName>
        <ecNumber evidence="7">1.1.99.2</ecNumber>
    </recommendedName>
</protein>
<organism evidence="10 11">
    <name type="scientific">Spinacia oleracea</name>
    <name type="common">Spinach</name>
    <dbReference type="NCBI Taxonomy" id="3562"/>
    <lineage>
        <taxon>Eukaryota</taxon>
        <taxon>Viridiplantae</taxon>
        <taxon>Streptophyta</taxon>
        <taxon>Embryophyta</taxon>
        <taxon>Tracheophyta</taxon>
        <taxon>Spermatophyta</taxon>
        <taxon>Magnoliopsida</taxon>
        <taxon>eudicotyledons</taxon>
        <taxon>Gunneridae</taxon>
        <taxon>Pentapetalae</taxon>
        <taxon>Caryophyllales</taxon>
        <taxon>Chenopodiaceae</taxon>
        <taxon>Chenopodioideae</taxon>
        <taxon>Anserineae</taxon>
        <taxon>Spinacia</taxon>
    </lineage>
</organism>
<dbReference type="RefSeq" id="XP_021860841.2">
    <property type="nucleotide sequence ID" value="XM_022005149.2"/>
</dbReference>
<dbReference type="GO" id="GO:0047545">
    <property type="term" value="F:(S)-2-hydroxyglutarate dehydrogenase activity"/>
    <property type="evidence" value="ECO:0000318"/>
    <property type="project" value="GO_Central"/>
</dbReference>
<evidence type="ECO:0000256" key="8">
    <source>
        <dbReference type="ARBA" id="ARBA00041137"/>
    </source>
</evidence>
<dbReference type="SUPFAM" id="SSF51905">
    <property type="entry name" value="FAD/NAD(P)-binding domain"/>
    <property type="match status" value="1"/>
</dbReference>
<comment type="similarity">
    <text evidence="6">Belongs to the L2HGDH family.</text>
</comment>
<dbReference type="EC" id="1.1.99.2" evidence="7"/>